<evidence type="ECO:0000313" key="1">
    <source>
        <dbReference type="EMBL" id="CAD2180736.1"/>
    </source>
</evidence>
<evidence type="ECO:0000313" key="2">
    <source>
        <dbReference type="Proteomes" id="UP000580250"/>
    </source>
</evidence>
<proteinExistence type="predicted"/>
<accession>A0A6V7W0M9</accession>
<name>A0A6V7W0M9_MELEN</name>
<reference evidence="1 2" key="1">
    <citation type="submission" date="2020-08" db="EMBL/GenBank/DDBJ databases">
        <authorList>
            <person name="Koutsovoulos G."/>
            <person name="Danchin GJ E."/>
        </authorList>
    </citation>
    <scope>NUCLEOTIDE SEQUENCE [LARGE SCALE GENOMIC DNA]</scope>
</reference>
<dbReference type="AlphaFoldDB" id="A0A6V7W0M9"/>
<dbReference type="EMBL" id="CAJEWN010000379">
    <property type="protein sequence ID" value="CAD2180736.1"/>
    <property type="molecule type" value="Genomic_DNA"/>
</dbReference>
<organism evidence="1 2">
    <name type="scientific">Meloidogyne enterolobii</name>
    <name type="common">Root-knot nematode worm</name>
    <name type="synonym">Meloidogyne mayaguensis</name>
    <dbReference type="NCBI Taxonomy" id="390850"/>
    <lineage>
        <taxon>Eukaryota</taxon>
        <taxon>Metazoa</taxon>
        <taxon>Ecdysozoa</taxon>
        <taxon>Nematoda</taxon>
        <taxon>Chromadorea</taxon>
        <taxon>Rhabditida</taxon>
        <taxon>Tylenchina</taxon>
        <taxon>Tylenchomorpha</taxon>
        <taxon>Tylenchoidea</taxon>
        <taxon>Meloidogynidae</taxon>
        <taxon>Meloidogyninae</taxon>
        <taxon>Meloidogyne</taxon>
    </lineage>
</organism>
<gene>
    <name evidence="1" type="ORF">MENT_LOCUS32833</name>
</gene>
<protein>
    <submittedName>
        <fullName evidence="1">Uncharacterized protein</fullName>
    </submittedName>
</protein>
<dbReference type="Proteomes" id="UP000580250">
    <property type="component" value="Unassembled WGS sequence"/>
</dbReference>
<sequence length="51" mass="5962">MKRMISLALTFWTITLPVLTLIIIMKFPLVHLQASPPLKRFVLLIRITMKL</sequence>
<comment type="caution">
    <text evidence="1">The sequence shown here is derived from an EMBL/GenBank/DDBJ whole genome shotgun (WGS) entry which is preliminary data.</text>
</comment>